<keyword evidence="4" id="KW-0472">Membrane</keyword>
<evidence type="ECO:0000256" key="3">
    <source>
        <dbReference type="SAM" id="MobiDB-lite"/>
    </source>
</evidence>
<evidence type="ECO:0000256" key="2">
    <source>
        <dbReference type="ARBA" id="ARBA00014286"/>
    </source>
</evidence>
<evidence type="ECO:0000256" key="1">
    <source>
        <dbReference type="ARBA" id="ARBA00008858"/>
    </source>
</evidence>
<feature type="transmembrane region" description="Helical" evidence="4">
    <location>
        <begin position="27"/>
        <end position="52"/>
    </location>
</feature>
<keyword evidence="6" id="KW-1185">Reference proteome</keyword>
<dbReference type="GO" id="GO:0008081">
    <property type="term" value="F:phosphoric diester hydrolase activity"/>
    <property type="evidence" value="ECO:0007669"/>
    <property type="project" value="InterPro"/>
</dbReference>
<dbReference type="InterPro" id="IPR051236">
    <property type="entry name" value="HAT_RTT109-like"/>
</dbReference>
<organism evidence="5 6">
    <name type="scientific">Tuber aestivum</name>
    <name type="common">summer truffle</name>
    <dbReference type="NCBI Taxonomy" id="59557"/>
    <lineage>
        <taxon>Eukaryota</taxon>
        <taxon>Fungi</taxon>
        <taxon>Dikarya</taxon>
        <taxon>Ascomycota</taxon>
        <taxon>Pezizomycotina</taxon>
        <taxon>Pezizomycetes</taxon>
        <taxon>Pezizales</taxon>
        <taxon>Tuberaceae</taxon>
        <taxon>Tuber</taxon>
    </lineage>
</organism>
<keyword evidence="4" id="KW-0812">Transmembrane</keyword>
<dbReference type="GO" id="GO:0006629">
    <property type="term" value="P:lipid metabolic process"/>
    <property type="evidence" value="ECO:0007669"/>
    <property type="project" value="InterPro"/>
</dbReference>
<gene>
    <name evidence="5" type="ORF">GSTUAT00000428001</name>
</gene>
<accession>A0A292Q966</accession>
<evidence type="ECO:0000313" key="5">
    <source>
        <dbReference type="EMBL" id="CUS15495.1"/>
    </source>
</evidence>
<dbReference type="SUPFAM" id="SSF51695">
    <property type="entry name" value="PLC-like phosphodiesterases"/>
    <property type="match status" value="1"/>
</dbReference>
<sequence length="353" mass="39455">MLAAATVPRMEGAVGRYNRLGKLVGSFSFFVLFVLCATQLFSIATTIVRAIYTTDLHTLLLNFPLSRSAYPTSLTRDILPKPIHSHNDYWRRVPVYTAIGYGCISIEADVWEYGGELFIGHDIASLTRNRTFKSLYVNPLREMLDSQNPDTEFTRPRKGHGEGPDEPVGGRNGIWDVDPGQTTHLFVDFKTPGHNTLPVVIAHLEALRTPVNYLTHFNGTHVVQGQVTVHLTGDAPFDSIVANSSYRDYFYDAPLRDLSSGRYTPDKTIIASGQFGRDVGSVIWGRGMTKEQKRIVRGHIEEAHRRGIMVRYWDTPGWPISVRNAVWGVLVQEGVDLLNADDLKAGEGNLMKI</sequence>
<protein>
    <recommendedName>
        <fullName evidence="2">Altered inheritance of mitochondria protein 6</fullName>
    </recommendedName>
</protein>
<proteinExistence type="inferred from homology"/>
<name>A0A292Q966_9PEZI</name>
<dbReference type="Proteomes" id="UP001412239">
    <property type="component" value="Unassembled WGS sequence"/>
</dbReference>
<feature type="compositionally biased region" description="Basic and acidic residues" evidence="3">
    <location>
        <begin position="152"/>
        <end position="163"/>
    </location>
</feature>
<reference evidence="5" key="1">
    <citation type="submission" date="2015-10" db="EMBL/GenBank/DDBJ databases">
        <authorList>
            <person name="Regsiter A."/>
            <person name="william w."/>
        </authorList>
    </citation>
    <scope>NUCLEOTIDE SEQUENCE</scope>
    <source>
        <strain evidence="5">Montdore</strain>
    </source>
</reference>
<keyword evidence="4" id="KW-1133">Transmembrane helix</keyword>
<comment type="similarity">
    <text evidence="1">Belongs to the AIM6 family.</text>
</comment>
<dbReference type="InterPro" id="IPR017946">
    <property type="entry name" value="PLC-like_Pdiesterase_TIM-brl"/>
</dbReference>
<dbReference type="PANTHER" id="PTHR31571">
    <property type="entry name" value="ALTERED INHERITANCE OF MITOCHONDRIA PROTEIN 6"/>
    <property type="match status" value="1"/>
</dbReference>
<evidence type="ECO:0000256" key="4">
    <source>
        <dbReference type="SAM" id="Phobius"/>
    </source>
</evidence>
<dbReference type="PANTHER" id="PTHR31571:SF1">
    <property type="entry name" value="ALTERED INHERITANCE OF MITOCHONDRIA PROTEIN 6"/>
    <property type="match status" value="1"/>
</dbReference>
<evidence type="ECO:0000313" key="6">
    <source>
        <dbReference type="Proteomes" id="UP001412239"/>
    </source>
</evidence>
<dbReference type="EMBL" id="LN890946">
    <property type="protein sequence ID" value="CUS15495.1"/>
    <property type="molecule type" value="Genomic_DNA"/>
</dbReference>
<dbReference type="AlphaFoldDB" id="A0A292Q966"/>
<feature type="region of interest" description="Disordered" evidence="3">
    <location>
        <begin position="146"/>
        <end position="172"/>
    </location>
</feature>